<dbReference type="InterPro" id="IPR050793">
    <property type="entry name" value="CMP-NeuNAc_synthase"/>
</dbReference>
<dbReference type="PANTHER" id="PTHR21485:SF6">
    <property type="entry name" value="N-ACYLNEURAMINATE CYTIDYLYLTRANSFERASE-RELATED"/>
    <property type="match status" value="1"/>
</dbReference>
<accession>A0A1M6YWL1</accession>
<evidence type="ECO:0000256" key="11">
    <source>
        <dbReference type="ARBA" id="ARBA00031051"/>
    </source>
</evidence>
<protein>
    <recommendedName>
        <fullName evidence="6">3-deoxy-D-manno-octulosonate 8-phosphate phosphatase KdsC</fullName>
        <ecNumber evidence="5">3.1.3.45</ecNumber>
    </recommendedName>
    <alternativeName>
        <fullName evidence="11">KDO 8-P phosphatase</fullName>
    </alternativeName>
</protein>
<keyword evidence="10" id="KW-0448">Lipopolysaccharide biosynthesis</keyword>
<evidence type="ECO:0000256" key="9">
    <source>
        <dbReference type="ARBA" id="ARBA00022842"/>
    </source>
</evidence>
<feature type="binding site" evidence="12">
    <location>
        <position position="128"/>
    </location>
    <ligand>
        <name>Mg(2+)</name>
        <dbReference type="ChEBI" id="CHEBI:18420"/>
    </ligand>
</feature>
<dbReference type="GO" id="GO:0019143">
    <property type="term" value="F:3-deoxy-manno-octulosonate-8-phosphatase activity"/>
    <property type="evidence" value="ECO:0007669"/>
    <property type="project" value="UniProtKB-EC"/>
</dbReference>
<evidence type="ECO:0000256" key="12">
    <source>
        <dbReference type="PIRSR" id="PIRSR006118-2"/>
    </source>
</evidence>
<dbReference type="FunFam" id="3.40.50.1000:FF:000029">
    <property type="entry name" value="3-deoxy-D-manno-octulosonate 8-phosphate phosphatase KdsC"/>
    <property type="match status" value="1"/>
</dbReference>
<dbReference type="AlphaFoldDB" id="A0A1M6YWL1"/>
<evidence type="ECO:0000256" key="2">
    <source>
        <dbReference type="ARBA" id="ARBA00001946"/>
    </source>
</evidence>
<dbReference type="SFLD" id="SFLDG01136">
    <property type="entry name" value="C1.6:_Phosphoserine_Phosphatas"/>
    <property type="match status" value="1"/>
</dbReference>
<dbReference type="Proteomes" id="UP000184130">
    <property type="component" value="Unassembled WGS sequence"/>
</dbReference>
<comment type="cofactor">
    <cofactor evidence="2 12">
        <name>Mg(2+)</name>
        <dbReference type="ChEBI" id="CHEBI:18420"/>
    </cofactor>
</comment>
<reference evidence="13 14" key="1">
    <citation type="submission" date="2016-11" db="EMBL/GenBank/DDBJ databases">
        <authorList>
            <person name="Jaros S."/>
            <person name="Januszkiewicz K."/>
            <person name="Wedrychowicz H."/>
        </authorList>
    </citation>
    <scope>NUCLEOTIDE SEQUENCE [LARGE SCALE GENOMIC DNA]</scope>
    <source>
        <strain evidence="13 14">KHT3</strain>
    </source>
</reference>
<sequence length="192" mass="21313">MGKRPPEQVLMFNVQCSMFNMINYDLTKIKAIIFDIDGVLSAETINLSADGVPLRTVNIKDGYAIQLAVKLGLRIAILSGARVDSIRVRYEGLGVQDIYLGCAVKIATYDEFLSKYGLADDEIMYMGDDIPDMEIMQRVGCPVCPKDACPEIKAVSTYISHRDGGYGCGRDVIEQVLRAQGKWVMNEKAFGW</sequence>
<gene>
    <name evidence="13" type="ORF">SAMN05216463_1344</name>
</gene>
<keyword evidence="9 12" id="KW-0460">Magnesium</keyword>
<evidence type="ECO:0000256" key="7">
    <source>
        <dbReference type="ARBA" id="ARBA00022723"/>
    </source>
</evidence>
<evidence type="ECO:0000256" key="1">
    <source>
        <dbReference type="ARBA" id="ARBA00000898"/>
    </source>
</evidence>
<dbReference type="SUPFAM" id="SSF56784">
    <property type="entry name" value="HAD-like"/>
    <property type="match status" value="1"/>
</dbReference>
<evidence type="ECO:0000256" key="5">
    <source>
        <dbReference type="ARBA" id="ARBA00013066"/>
    </source>
</evidence>
<evidence type="ECO:0000313" key="14">
    <source>
        <dbReference type="Proteomes" id="UP000184130"/>
    </source>
</evidence>
<dbReference type="GO" id="GO:0008781">
    <property type="term" value="F:N-acylneuraminate cytidylyltransferase activity"/>
    <property type="evidence" value="ECO:0007669"/>
    <property type="project" value="TreeGrafter"/>
</dbReference>
<dbReference type="InterPro" id="IPR010023">
    <property type="entry name" value="KdsC_fam"/>
</dbReference>
<dbReference type="EMBL" id="FRBD01000034">
    <property type="protein sequence ID" value="SHL22493.1"/>
    <property type="molecule type" value="Genomic_DNA"/>
</dbReference>
<dbReference type="EC" id="3.1.3.45" evidence="5"/>
<evidence type="ECO:0000256" key="4">
    <source>
        <dbReference type="ARBA" id="ARBA00011881"/>
    </source>
</evidence>
<dbReference type="SFLD" id="SFLDG01138">
    <property type="entry name" value="C1.6.2:_Deoxy-d-mannose-octulo"/>
    <property type="match status" value="1"/>
</dbReference>
<comment type="catalytic activity">
    <reaction evidence="1">
        <text>3-deoxy-alpha-D-manno-2-octulosonate-8-phosphate + H2O = 3-deoxy-alpha-D-manno-oct-2-ulosonate + phosphate</text>
        <dbReference type="Rhea" id="RHEA:11500"/>
        <dbReference type="ChEBI" id="CHEBI:15377"/>
        <dbReference type="ChEBI" id="CHEBI:43474"/>
        <dbReference type="ChEBI" id="CHEBI:85985"/>
        <dbReference type="ChEBI" id="CHEBI:85986"/>
        <dbReference type="EC" id="3.1.3.45"/>
    </reaction>
</comment>
<keyword evidence="7 12" id="KW-0479">Metal-binding</keyword>
<organism evidence="13 14">
    <name type="scientific">Xylanibacter ruminicola</name>
    <name type="common">Prevotella ruminicola</name>
    <dbReference type="NCBI Taxonomy" id="839"/>
    <lineage>
        <taxon>Bacteria</taxon>
        <taxon>Pseudomonadati</taxon>
        <taxon>Bacteroidota</taxon>
        <taxon>Bacteroidia</taxon>
        <taxon>Bacteroidales</taxon>
        <taxon>Prevotellaceae</taxon>
        <taxon>Xylanibacter</taxon>
    </lineage>
</organism>
<dbReference type="PANTHER" id="PTHR21485">
    <property type="entry name" value="HAD SUPERFAMILY MEMBERS CMAS AND KDSC"/>
    <property type="match status" value="1"/>
</dbReference>
<feature type="binding site" evidence="12">
    <location>
        <position position="35"/>
    </location>
    <ligand>
        <name>Mg(2+)</name>
        <dbReference type="ChEBI" id="CHEBI:18420"/>
    </ligand>
</feature>
<name>A0A1M6YWL1_XYLRU</name>
<evidence type="ECO:0000256" key="10">
    <source>
        <dbReference type="ARBA" id="ARBA00022985"/>
    </source>
</evidence>
<feature type="binding site" evidence="12">
    <location>
        <position position="37"/>
    </location>
    <ligand>
        <name>substrate</name>
    </ligand>
</feature>
<evidence type="ECO:0000256" key="3">
    <source>
        <dbReference type="ARBA" id="ARBA00005893"/>
    </source>
</evidence>
<proteinExistence type="inferred from homology"/>
<dbReference type="InterPro" id="IPR023214">
    <property type="entry name" value="HAD_sf"/>
</dbReference>
<dbReference type="GO" id="GO:0009103">
    <property type="term" value="P:lipopolysaccharide biosynthetic process"/>
    <property type="evidence" value="ECO:0007669"/>
    <property type="project" value="UniProtKB-KW"/>
</dbReference>
<evidence type="ECO:0000313" key="13">
    <source>
        <dbReference type="EMBL" id="SHL22493.1"/>
    </source>
</evidence>
<dbReference type="GO" id="GO:0046872">
    <property type="term" value="F:metal ion binding"/>
    <property type="evidence" value="ECO:0007669"/>
    <property type="project" value="UniProtKB-KW"/>
</dbReference>
<dbReference type="Pfam" id="PF08282">
    <property type="entry name" value="Hydrolase_3"/>
    <property type="match status" value="1"/>
</dbReference>
<evidence type="ECO:0000256" key="6">
    <source>
        <dbReference type="ARBA" id="ARBA00020092"/>
    </source>
</evidence>
<keyword evidence="8" id="KW-0378">Hydrolase</keyword>
<dbReference type="SFLD" id="SFLDS00003">
    <property type="entry name" value="Haloacid_Dehalogenase"/>
    <property type="match status" value="1"/>
</dbReference>
<dbReference type="PIRSF" id="PIRSF006118">
    <property type="entry name" value="KDO8-P_Ptase"/>
    <property type="match status" value="1"/>
</dbReference>
<comment type="subunit">
    <text evidence="4">Homotetramer.</text>
</comment>
<dbReference type="NCBIfam" id="TIGR01670">
    <property type="entry name" value="KdsC-phosphatas"/>
    <property type="match status" value="1"/>
</dbReference>
<dbReference type="Gene3D" id="3.40.50.1000">
    <property type="entry name" value="HAD superfamily/HAD-like"/>
    <property type="match status" value="1"/>
</dbReference>
<dbReference type="InterPro" id="IPR036412">
    <property type="entry name" value="HAD-like_sf"/>
</dbReference>
<evidence type="ECO:0000256" key="8">
    <source>
        <dbReference type="ARBA" id="ARBA00022801"/>
    </source>
</evidence>
<comment type="similarity">
    <text evidence="3">Belongs to the KdsC family.</text>
</comment>